<reference evidence="1 2" key="1">
    <citation type="submission" date="2014-11" db="EMBL/GenBank/DDBJ databases">
        <title>Genetic blueprint of the zoonotic pathogen Toxocara canis.</title>
        <authorList>
            <person name="Zhu X.-Q."/>
            <person name="Korhonen P.K."/>
            <person name="Cai H."/>
            <person name="Young N.D."/>
            <person name="Nejsum P."/>
            <person name="von Samson-Himmelstjerna G."/>
            <person name="Boag P.R."/>
            <person name="Tan P."/>
            <person name="Li Q."/>
            <person name="Min J."/>
            <person name="Yang Y."/>
            <person name="Wang X."/>
            <person name="Fang X."/>
            <person name="Hall R.S."/>
            <person name="Hofmann A."/>
            <person name="Sternberg P.W."/>
            <person name="Jex A.R."/>
            <person name="Gasser R.B."/>
        </authorList>
    </citation>
    <scope>NUCLEOTIDE SEQUENCE [LARGE SCALE GENOMIC DNA]</scope>
    <source>
        <strain evidence="1">PN_DK_2014</strain>
    </source>
</reference>
<gene>
    <name evidence="1" type="ORF">Tcan_17742</name>
</gene>
<accession>A0A0B2VMU2</accession>
<evidence type="ECO:0000313" key="1">
    <source>
        <dbReference type="EMBL" id="KHN84816.1"/>
    </source>
</evidence>
<organism evidence="1 2">
    <name type="scientific">Toxocara canis</name>
    <name type="common">Canine roundworm</name>
    <dbReference type="NCBI Taxonomy" id="6265"/>
    <lineage>
        <taxon>Eukaryota</taxon>
        <taxon>Metazoa</taxon>
        <taxon>Ecdysozoa</taxon>
        <taxon>Nematoda</taxon>
        <taxon>Chromadorea</taxon>
        <taxon>Rhabditida</taxon>
        <taxon>Spirurina</taxon>
        <taxon>Ascaridomorpha</taxon>
        <taxon>Ascaridoidea</taxon>
        <taxon>Toxocaridae</taxon>
        <taxon>Toxocara</taxon>
    </lineage>
</organism>
<evidence type="ECO:0000313" key="2">
    <source>
        <dbReference type="Proteomes" id="UP000031036"/>
    </source>
</evidence>
<comment type="caution">
    <text evidence="1">The sequence shown here is derived from an EMBL/GenBank/DDBJ whole genome shotgun (WGS) entry which is preliminary data.</text>
</comment>
<proteinExistence type="predicted"/>
<keyword evidence="2" id="KW-1185">Reference proteome</keyword>
<name>A0A0B2VMU2_TOXCA</name>
<protein>
    <submittedName>
        <fullName evidence="1">Uncharacterized protein</fullName>
    </submittedName>
</protein>
<dbReference type="AlphaFoldDB" id="A0A0B2VMU2"/>
<sequence>MSADPSAKRERIRDRDATKDVMKECAEKYDKPKCERLEEGCARLLRVPLARHHGLPNFASFNYHVVITCMQRAVEDPVGLCVDIYGTTVCSFNYHVVITCMQRAVEDPVGLCVDIYGTTVCEGYENYCKDKLLTSNVETGQKKLAEFGECVLRFLLF</sequence>
<dbReference type="EMBL" id="JPKZ01000898">
    <property type="protein sequence ID" value="KHN84816.1"/>
    <property type="molecule type" value="Genomic_DNA"/>
</dbReference>
<dbReference type="Proteomes" id="UP000031036">
    <property type="component" value="Unassembled WGS sequence"/>
</dbReference>